<dbReference type="AlphaFoldDB" id="A0A7R8ZU59"/>
<dbReference type="EMBL" id="OB663958">
    <property type="protein sequence ID" value="CAD7231862.1"/>
    <property type="molecule type" value="Genomic_DNA"/>
</dbReference>
<name>A0A7R8ZU59_9CRUS</name>
<feature type="non-terminal residue" evidence="3">
    <location>
        <position position="1"/>
    </location>
</feature>
<keyword evidence="1" id="KW-0315">Glutamine amidotransferase</keyword>
<evidence type="ECO:0000259" key="2">
    <source>
        <dbReference type="Pfam" id="PF00117"/>
    </source>
</evidence>
<protein>
    <recommendedName>
        <fullName evidence="2">Glutamine amidotransferase domain-containing protein</fullName>
    </recommendedName>
</protein>
<dbReference type="Gene3D" id="3.40.50.880">
    <property type="match status" value="1"/>
</dbReference>
<dbReference type="GO" id="GO:0004049">
    <property type="term" value="F:anthranilate synthase activity"/>
    <property type="evidence" value="ECO:0007669"/>
    <property type="project" value="TreeGrafter"/>
</dbReference>
<dbReference type="Pfam" id="PF00117">
    <property type="entry name" value="GATase"/>
    <property type="match status" value="1"/>
</dbReference>
<gene>
    <name evidence="3" type="ORF">CTOB1V02_LOCUS9705</name>
</gene>
<dbReference type="InterPro" id="IPR029062">
    <property type="entry name" value="Class_I_gatase-like"/>
</dbReference>
<evidence type="ECO:0000256" key="1">
    <source>
        <dbReference type="ARBA" id="ARBA00022962"/>
    </source>
</evidence>
<dbReference type="InterPro" id="IPR050472">
    <property type="entry name" value="Anth_synth/Amidotransfase"/>
</dbReference>
<feature type="non-terminal residue" evidence="3">
    <location>
        <position position="334"/>
    </location>
</feature>
<dbReference type="GO" id="GO:0005829">
    <property type="term" value="C:cytosol"/>
    <property type="evidence" value="ECO:0007669"/>
    <property type="project" value="TreeGrafter"/>
</dbReference>
<proteinExistence type="predicted"/>
<dbReference type="PANTHER" id="PTHR43418">
    <property type="entry name" value="MULTIFUNCTIONAL TRYPTOPHAN BIOSYNTHESIS PROTEIN-RELATED"/>
    <property type="match status" value="1"/>
</dbReference>
<organism evidence="3">
    <name type="scientific">Cyprideis torosa</name>
    <dbReference type="NCBI Taxonomy" id="163714"/>
    <lineage>
        <taxon>Eukaryota</taxon>
        <taxon>Metazoa</taxon>
        <taxon>Ecdysozoa</taxon>
        <taxon>Arthropoda</taxon>
        <taxon>Crustacea</taxon>
        <taxon>Oligostraca</taxon>
        <taxon>Ostracoda</taxon>
        <taxon>Podocopa</taxon>
        <taxon>Podocopida</taxon>
        <taxon>Cytherocopina</taxon>
        <taxon>Cytheroidea</taxon>
        <taxon>Cytherideidae</taxon>
        <taxon>Cyprideis</taxon>
    </lineage>
</organism>
<dbReference type="PANTHER" id="PTHR43418:SF4">
    <property type="entry name" value="MULTIFUNCTIONAL TRYPTOPHAN BIOSYNTHESIS PROTEIN"/>
    <property type="match status" value="1"/>
</dbReference>
<dbReference type="OrthoDB" id="524799at2759"/>
<evidence type="ECO:0000313" key="3">
    <source>
        <dbReference type="EMBL" id="CAD7231862.1"/>
    </source>
</evidence>
<accession>A0A7R8ZU59</accession>
<reference evidence="3" key="1">
    <citation type="submission" date="2020-11" db="EMBL/GenBank/DDBJ databases">
        <authorList>
            <person name="Tran Van P."/>
        </authorList>
    </citation>
    <scope>NUCLEOTIDE SEQUENCE</scope>
</reference>
<dbReference type="GO" id="GO:0000162">
    <property type="term" value="P:L-tryptophan biosynthetic process"/>
    <property type="evidence" value="ECO:0007669"/>
    <property type="project" value="TreeGrafter"/>
</dbReference>
<feature type="domain" description="Glutamine amidotransferase" evidence="2">
    <location>
        <begin position="105"/>
        <end position="158"/>
    </location>
</feature>
<dbReference type="InterPro" id="IPR017926">
    <property type="entry name" value="GATASE"/>
</dbReference>
<dbReference type="SUPFAM" id="SSF52317">
    <property type="entry name" value="Class I glutamine amidotransferase-like"/>
    <property type="match status" value="1"/>
</dbReference>
<sequence length="334" mass="37043">GQDPALARPNIEAVALLSPGYTELIDLNQQPTQISPLLIVSSAKDEFISADQLEIIAQLRLPLDTNDRTQVAPRAIVDEEDFSYEFDQKEFMSAVENIRQHIVEVQYLGELGANVCVHRNDEIELSEIAALRPQGIVLSPGPGRPEEAGITLQVDGKVVYKKNGKNVAKKGELIVKIDNENTVYQYKKMVNNWRVLDGKHKRNTGQGVSISAAVMEELSFQLENARQDVIYLKDQIDSFELVAPENGIYDLPDLSIGDHEPHSAISSSTPGHSPLARKYFESRTGYITMILMVLVAGSIAITEVTLTSFPYARSTSIGVTAKYFKHDDKYIANQ</sequence>